<evidence type="ECO:0000313" key="2">
    <source>
        <dbReference type="EMBL" id="GII26976.1"/>
    </source>
</evidence>
<evidence type="ECO:0000313" key="3">
    <source>
        <dbReference type="Proteomes" id="UP000650628"/>
    </source>
</evidence>
<name>A0A8J3X4E9_9ACTN</name>
<dbReference type="AlphaFoldDB" id="A0A8J3X4E9"/>
<sequence>MIIAAAQGMIGENLLYKVKAALTGPHAPPARRTPPQRERRPAGHV</sequence>
<feature type="compositionally biased region" description="Basic and acidic residues" evidence="1">
    <location>
        <begin position="35"/>
        <end position="45"/>
    </location>
</feature>
<accession>A0A8J3X4E9</accession>
<dbReference type="Proteomes" id="UP000650628">
    <property type="component" value="Unassembled WGS sequence"/>
</dbReference>
<evidence type="ECO:0000256" key="1">
    <source>
        <dbReference type="SAM" id="MobiDB-lite"/>
    </source>
</evidence>
<dbReference type="EMBL" id="BOOO01000002">
    <property type="protein sequence ID" value="GII26976.1"/>
    <property type="molecule type" value="Genomic_DNA"/>
</dbReference>
<organism evidence="2 3">
    <name type="scientific">Planotetraspora mira</name>
    <dbReference type="NCBI Taxonomy" id="58121"/>
    <lineage>
        <taxon>Bacteria</taxon>
        <taxon>Bacillati</taxon>
        <taxon>Actinomycetota</taxon>
        <taxon>Actinomycetes</taxon>
        <taxon>Streptosporangiales</taxon>
        <taxon>Streptosporangiaceae</taxon>
        <taxon>Planotetraspora</taxon>
    </lineage>
</organism>
<gene>
    <name evidence="2" type="ORF">Pmi06nite_04180</name>
</gene>
<protein>
    <submittedName>
        <fullName evidence="2">Uncharacterized protein</fullName>
    </submittedName>
</protein>
<keyword evidence="3" id="KW-1185">Reference proteome</keyword>
<proteinExistence type="predicted"/>
<reference evidence="2 3" key="1">
    <citation type="submission" date="2021-01" db="EMBL/GenBank/DDBJ databases">
        <title>Whole genome shotgun sequence of Planotetraspora mira NBRC 15435.</title>
        <authorList>
            <person name="Komaki H."/>
            <person name="Tamura T."/>
        </authorList>
    </citation>
    <scope>NUCLEOTIDE SEQUENCE [LARGE SCALE GENOMIC DNA]</scope>
    <source>
        <strain evidence="2 3">NBRC 15435</strain>
    </source>
</reference>
<feature type="region of interest" description="Disordered" evidence="1">
    <location>
        <begin position="24"/>
        <end position="45"/>
    </location>
</feature>
<comment type="caution">
    <text evidence="2">The sequence shown here is derived from an EMBL/GenBank/DDBJ whole genome shotgun (WGS) entry which is preliminary data.</text>
</comment>